<gene>
    <name evidence="1" type="ORF">IPJ38_15490</name>
</gene>
<dbReference type="AlphaFoldDB" id="A0A935K153"/>
<protein>
    <submittedName>
        <fullName evidence="1">Uncharacterized protein</fullName>
    </submittedName>
</protein>
<sequence length="74" mass="8228">MWSHAGIGQVFKFLANGSLPVPYVLEYQFELRKPATQWVSASSPPAEAPIPTQKIVVSGELEWSRILPDCDKTN</sequence>
<proteinExistence type="predicted"/>
<organism evidence="1 2">
    <name type="scientific">Candidatus Dechloromonas phosphorivorans</name>
    <dbReference type="NCBI Taxonomy" id="2899244"/>
    <lineage>
        <taxon>Bacteria</taxon>
        <taxon>Pseudomonadati</taxon>
        <taxon>Pseudomonadota</taxon>
        <taxon>Betaproteobacteria</taxon>
        <taxon>Rhodocyclales</taxon>
        <taxon>Azonexaceae</taxon>
        <taxon>Dechloromonas</taxon>
    </lineage>
</organism>
<name>A0A935K153_9RHOO</name>
<reference evidence="1 2" key="1">
    <citation type="submission" date="2020-10" db="EMBL/GenBank/DDBJ databases">
        <title>Connecting structure to function with the recovery of over 1000 high-quality activated sludge metagenome-assembled genomes encoding full-length rRNA genes using long-read sequencing.</title>
        <authorList>
            <person name="Singleton C.M."/>
            <person name="Petriglieri F."/>
            <person name="Kristensen J.M."/>
            <person name="Kirkegaard R.H."/>
            <person name="Michaelsen T.Y."/>
            <person name="Andersen M.H."/>
            <person name="Karst S.M."/>
            <person name="Dueholm M.S."/>
            <person name="Nielsen P.H."/>
            <person name="Albertsen M."/>
        </authorList>
    </citation>
    <scope>NUCLEOTIDE SEQUENCE [LARGE SCALE GENOMIC DNA]</scope>
    <source>
        <strain evidence="1">EsbW_18-Q3-R4-48_BATAC.463</strain>
    </source>
</reference>
<evidence type="ECO:0000313" key="2">
    <source>
        <dbReference type="Proteomes" id="UP000739411"/>
    </source>
</evidence>
<comment type="caution">
    <text evidence="1">The sequence shown here is derived from an EMBL/GenBank/DDBJ whole genome shotgun (WGS) entry which is preliminary data.</text>
</comment>
<accession>A0A935K153</accession>
<evidence type="ECO:0000313" key="1">
    <source>
        <dbReference type="EMBL" id="MBK7416289.1"/>
    </source>
</evidence>
<dbReference type="Proteomes" id="UP000739411">
    <property type="component" value="Unassembled WGS sequence"/>
</dbReference>
<dbReference type="EMBL" id="JADJMS010000038">
    <property type="protein sequence ID" value="MBK7416289.1"/>
    <property type="molecule type" value="Genomic_DNA"/>
</dbReference>